<dbReference type="PANTHER" id="PTHR48084:SF3">
    <property type="entry name" value="SUBUNIT OF PYRUVATE:FLAVODOXIN OXIDOREDUCTASE"/>
    <property type="match status" value="1"/>
</dbReference>
<sequence length="280" mass="29649">MAEEKIVFERPHALLPVVTNYCPGCLHGIVHRLVAETIDELGVEGDAVGVAPVGCAVTSVDFFGCDMVEAAHGRAPAVATGLKRALPDGVVFAYQGDGDLASIGMAETIHAATRGEHITVIFINNAIYGMTGGQMAPTSLPNQVTQTSPYGRDVSTAGYPVRVCELLSSLDGVAYLERVTVDCPKNIRKAKKAIKKAFQNQIDGVGYSLVEVVSTCPTNWGLSPQDALVWMRENMLSYYPLGVYKDVVADGFANAAEAASARSAACPIAHPESKEEVAHA</sequence>
<dbReference type="Proteomes" id="UP000671910">
    <property type="component" value="Chromosome"/>
</dbReference>
<evidence type="ECO:0000313" key="6">
    <source>
        <dbReference type="Proteomes" id="UP000671910"/>
    </source>
</evidence>
<name>A0A9E6MR75_9ACTN</name>
<dbReference type="Gene3D" id="3.40.50.970">
    <property type="match status" value="1"/>
</dbReference>
<dbReference type="AlphaFoldDB" id="A0A9E6MR75"/>
<dbReference type="GO" id="GO:0045333">
    <property type="term" value="P:cellular respiration"/>
    <property type="evidence" value="ECO:0007669"/>
    <property type="project" value="UniProtKB-ARBA"/>
</dbReference>
<evidence type="ECO:0000313" key="3">
    <source>
        <dbReference type="EMBL" id="NHM14414.1"/>
    </source>
</evidence>
<reference evidence="3 5" key="1">
    <citation type="submission" date="2019-11" db="EMBL/GenBank/DDBJ databases">
        <title>Eggerthellaceae novel genus isolated from the rectal contents of marmort.</title>
        <authorList>
            <person name="Zhang G."/>
        </authorList>
    </citation>
    <scope>NUCLEOTIDE SEQUENCE [LARGE SCALE GENOMIC DNA]</scope>
    <source>
        <strain evidence="5">zg-886</strain>
        <strain evidence="3">Zg-886</strain>
    </source>
</reference>
<dbReference type="InterPro" id="IPR051457">
    <property type="entry name" value="2-oxoacid:Fd_oxidoreductase"/>
</dbReference>
<accession>A0A9E6MR75</accession>
<dbReference type="Pfam" id="PF02775">
    <property type="entry name" value="TPP_enzyme_C"/>
    <property type="match status" value="1"/>
</dbReference>
<dbReference type="InterPro" id="IPR029061">
    <property type="entry name" value="THDP-binding"/>
</dbReference>
<dbReference type="GO" id="GO:0000287">
    <property type="term" value="F:magnesium ion binding"/>
    <property type="evidence" value="ECO:0007669"/>
    <property type="project" value="UniProtKB-ARBA"/>
</dbReference>
<dbReference type="GO" id="GO:0030976">
    <property type="term" value="F:thiamine pyrophosphate binding"/>
    <property type="evidence" value="ECO:0007669"/>
    <property type="project" value="InterPro"/>
</dbReference>
<organism evidence="4 6">
    <name type="scientific">Xiamenia xianingshaonis</name>
    <dbReference type="NCBI Taxonomy" id="2682776"/>
    <lineage>
        <taxon>Bacteria</taxon>
        <taxon>Bacillati</taxon>
        <taxon>Actinomycetota</taxon>
        <taxon>Coriobacteriia</taxon>
        <taxon>Eggerthellales</taxon>
        <taxon>Eggerthellaceae</taxon>
        <taxon>Xiamenia</taxon>
    </lineage>
</organism>
<gene>
    <name evidence="3" type="ORF">GMI68_06485</name>
    <name evidence="4" type="ORF">J7S26_02965</name>
</gene>
<dbReference type="KEGG" id="ebz:J7S26_02965"/>
<proteinExistence type="predicted"/>
<feature type="domain" description="Thiamine pyrophosphate enzyme TPP-binding" evidence="2">
    <location>
        <begin position="69"/>
        <end position="211"/>
    </location>
</feature>
<evidence type="ECO:0000313" key="4">
    <source>
        <dbReference type="EMBL" id="QTU84888.1"/>
    </source>
</evidence>
<dbReference type="GO" id="GO:0016625">
    <property type="term" value="F:oxidoreductase activity, acting on the aldehyde or oxo group of donors, iron-sulfur protein as acceptor"/>
    <property type="evidence" value="ECO:0007669"/>
    <property type="project" value="UniProtKB-ARBA"/>
</dbReference>
<protein>
    <submittedName>
        <fullName evidence="4">2-oxoglutarate oxidoreductase</fullName>
    </submittedName>
</protein>
<reference evidence="4" key="2">
    <citation type="submission" date="2021-04" db="EMBL/GenBank/DDBJ databases">
        <title>Novel species in family Eggerthellaceae.</title>
        <authorList>
            <person name="Zhang G."/>
        </authorList>
    </citation>
    <scope>NUCLEOTIDE SEQUENCE</scope>
    <source>
        <strain evidence="4">Zg-886</strain>
    </source>
</reference>
<dbReference type="EMBL" id="WPCR01000007">
    <property type="protein sequence ID" value="NHM14414.1"/>
    <property type="molecule type" value="Genomic_DNA"/>
</dbReference>
<dbReference type="RefSeq" id="WP_166079085.1">
    <property type="nucleotide sequence ID" value="NZ_CP072829.1"/>
</dbReference>
<evidence type="ECO:0000256" key="1">
    <source>
        <dbReference type="ARBA" id="ARBA00023002"/>
    </source>
</evidence>
<dbReference type="SUPFAM" id="SSF52518">
    <property type="entry name" value="Thiamin diphosphate-binding fold (THDP-binding)"/>
    <property type="match status" value="1"/>
</dbReference>
<dbReference type="EMBL" id="CP072829">
    <property type="protein sequence ID" value="QTU84888.1"/>
    <property type="molecule type" value="Genomic_DNA"/>
</dbReference>
<dbReference type="PANTHER" id="PTHR48084">
    <property type="entry name" value="2-OXOGLUTARATE OXIDOREDUCTASE SUBUNIT KORB-RELATED"/>
    <property type="match status" value="1"/>
</dbReference>
<keyword evidence="1" id="KW-0560">Oxidoreductase</keyword>
<evidence type="ECO:0000259" key="2">
    <source>
        <dbReference type="Pfam" id="PF02775"/>
    </source>
</evidence>
<dbReference type="Proteomes" id="UP000636394">
    <property type="component" value="Unassembled WGS sequence"/>
</dbReference>
<evidence type="ECO:0000313" key="5">
    <source>
        <dbReference type="Proteomes" id="UP000636394"/>
    </source>
</evidence>
<dbReference type="InterPro" id="IPR011766">
    <property type="entry name" value="TPP_enzyme_TPP-bd"/>
</dbReference>
<keyword evidence="5" id="KW-1185">Reference proteome</keyword>